<dbReference type="Gene3D" id="3.30.565.10">
    <property type="entry name" value="Histidine kinase-like ATPase, C-terminal domain"/>
    <property type="match status" value="1"/>
</dbReference>
<feature type="region of interest" description="Disordered" evidence="2">
    <location>
        <begin position="1"/>
        <end position="35"/>
    </location>
</feature>
<dbReference type="Gene3D" id="3.30.450.40">
    <property type="match status" value="1"/>
</dbReference>
<dbReference type="Pfam" id="PF13581">
    <property type="entry name" value="HATPase_c_2"/>
    <property type="match status" value="1"/>
</dbReference>
<evidence type="ECO:0000313" key="6">
    <source>
        <dbReference type="Proteomes" id="UP000730482"/>
    </source>
</evidence>
<sequence>MLTRRGDRGERDGDRGPHGDQEWEHDPGQERDQGREPLDLRDHLSFLNDATTRIGAAGDMVAIAAQFAAALVPRLGDFASVHLLDALFVDGAPAPPAPGATASSLVRRVAVAHDEPLERWQALVPEGAVQIMHDTSPCHEAMATGVPVWLDRVTPDRAEAMALSHSPGDLYPLVAERAYLAVPLVVRGRVLGCVALTRRPERAEFDEVDVLTVGQLAAQAALGVDNARLFRGQVATAAEFRRGVLPTTPPTLAGVEVAHRYLPANPAVEVGGDWFDTIALPGSRVAIVIGDVMGHGVRSAAVMGHLRIAVQTLAALDLPPGQLLRQLDSLALQLGDDHLATCLYAVYDPIASTCVIANAGHLAPMLVRADGRVEQVEVPSGAPIGVGGVAFDTAEIPIGDGDVLVLYTDGLVEARGDDIDDRIAALAECLELAAQPSVEPETLCETLLTMLDGDKHEDDVALLAARLKGIPAEDIANWLLSPLPPTVPRARRLVRQTLAGWGLPDGVRDTTELLATELLTNAVRYAHGPIELRLLRTGTLLCEVRDDDHFLPILLEAGDLDEGGRGLFLVSQLAQRWGVSRTANGKVVWFEVPLEEARVVGG</sequence>
<dbReference type="Pfam" id="PF07228">
    <property type="entry name" value="SpoIIE"/>
    <property type="match status" value="1"/>
</dbReference>
<organism evidence="5 6">
    <name type="scientific">Catenulispora pinistramenti</name>
    <dbReference type="NCBI Taxonomy" id="2705254"/>
    <lineage>
        <taxon>Bacteria</taxon>
        <taxon>Bacillati</taxon>
        <taxon>Actinomycetota</taxon>
        <taxon>Actinomycetes</taxon>
        <taxon>Catenulisporales</taxon>
        <taxon>Catenulisporaceae</taxon>
        <taxon>Catenulispora</taxon>
    </lineage>
</organism>
<dbReference type="SUPFAM" id="SSF55874">
    <property type="entry name" value="ATPase domain of HSP90 chaperone/DNA topoisomerase II/histidine kinase"/>
    <property type="match status" value="1"/>
</dbReference>
<feature type="domain" description="GAF" evidence="3">
    <location>
        <begin position="59"/>
        <end position="234"/>
    </location>
</feature>
<dbReference type="Gene3D" id="3.60.40.10">
    <property type="entry name" value="PPM-type phosphatase domain"/>
    <property type="match status" value="1"/>
</dbReference>
<dbReference type="InterPro" id="IPR052016">
    <property type="entry name" value="Bact_Sigma-Reg"/>
</dbReference>
<dbReference type="SMART" id="SM00065">
    <property type="entry name" value="GAF"/>
    <property type="match status" value="1"/>
</dbReference>
<dbReference type="InterPro" id="IPR001932">
    <property type="entry name" value="PPM-type_phosphatase-like_dom"/>
</dbReference>
<dbReference type="SUPFAM" id="SSF81606">
    <property type="entry name" value="PP2C-like"/>
    <property type="match status" value="1"/>
</dbReference>
<feature type="domain" description="PPM-type phosphatase" evidence="4">
    <location>
        <begin position="252"/>
        <end position="467"/>
    </location>
</feature>
<keyword evidence="6" id="KW-1185">Reference proteome</keyword>
<dbReference type="InterPro" id="IPR003018">
    <property type="entry name" value="GAF"/>
</dbReference>
<protein>
    <submittedName>
        <fullName evidence="5">SpoIIE family protein phosphatase</fullName>
    </submittedName>
</protein>
<dbReference type="InterPro" id="IPR036457">
    <property type="entry name" value="PPM-type-like_dom_sf"/>
</dbReference>
<dbReference type="InterPro" id="IPR036890">
    <property type="entry name" value="HATPase_C_sf"/>
</dbReference>
<dbReference type="InterPro" id="IPR029016">
    <property type="entry name" value="GAF-like_dom_sf"/>
</dbReference>
<reference evidence="5 6" key="1">
    <citation type="submission" date="2020-02" db="EMBL/GenBank/DDBJ databases">
        <title>Acidophilic actinobacteria isolated from forest soil.</title>
        <authorList>
            <person name="Golinska P."/>
        </authorList>
    </citation>
    <scope>NUCLEOTIDE SEQUENCE [LARGE SCALE GENOMIC DNA]</scope>
    <source>
        <strain evidence="5 6">NL8</strain>
    </source>
</reference>
<dbReference type="SUPFAM" id="SSF55781">
    <property type="entry name" value="GAF domain-like"/>
    <property type="match status" value="1"/>
</dbReference>
<proteinExistence type="predicted"/>
<name>A0ABS5KZM9_9ACTN</name>
<dbReference type="Pfam" id="PF13185">
    <property type="entry name" value="GAF_2"/>
    <property type="match status" value="1"/>
</dbReference>
<dbReference type="EMBL" id="JAAFYZ010000142">
    <property type="protein sequence ID" value="MBS2551498.1"/>
    <property type="molecule type" value="Genomic_DNA"/>
</dbReference>
<evidence type="ECO:0000259" key="3">
    <source>
        <dbReference type="SMART" id="SM00065"/>
    </source>
</evidence>
<evidence type="ECO:0000256" key="1">
    <source>
        <dbReference type="ARBA" id="ARBA00022801"/>
    </source>
</evidence>
<evidence type="ECO:0000256" key="2">
    <source>
        <dbReference type="SAM" id="MobiDB-lite"/>
    </source>
</evidence>
<gene>
    <name evidence="5" type="ORF">KGQ19_31985</name>
</gene>
<keyword evidence="1" id="KW-0378">Hydrolase</keyword>
<dbReference type="InterPro" id="IPR003594">
    <property type="entry name" value="HATPase_dom"/>
</dbReference>
<dbReference type="PANTHER" id="PTHR43156:SF2">
    <property type="entry name" value="STAGE II SPORULATION PROTEIN E"/>
    <property type="match status" value="1"/>
</dbReference>
<evidence type="ECO:0000313" key="5">
    <source>
        <dbReference type="EMBL" id="MBS2551498.1"/>
    </source>
</evidence>
<dbReference type="Proteomes" id="UP000730482">
    <property type="component" value="Unassembled WGS sequence"/>
</dbReference>
<dbReference type="SMART" id="SM00331">
    <property type="entry name" value="PP2C_SIG"/>
    <property type="match status" value="1"/>
</dbReference>
<accession>A0ABS5KZM9</accession>
<dbReference type="CDD" id="cd16936">
    <property type="entry name" value="HATPase_RsbW-like"/>
    <property type="match status" value="1"/>
</dbReference>
<dbReference type="PANTHER" id="PTHR43156">
    <property type="entry name" value="STAGE II SPORULATION PROTEIN E-RELATED"/>
    <property type="match status" value="1"/>
</dbReference>
<dbReference type="RefSeq" id="WP_212016130.1">
    <property type="nucleotide sequence ID" value="NZ_JAAFYZ010000142.1"/>
</dbReference>
<evidence type="ECO:0000259" key="4">
    <source>
        <dbReference type="SMART" id="SM00331"/>
    </source>
</evidence>
<comment type="caution">
    <text evidence="5">The sequence shown here is derived from an EMBL/GenBank/DDBJ whole genome shotgun (WGS) entry which is preliminary data.</text>
</comment>